<proteinExistence type="predicted"/>
<dbReference type="InterPro" id="IPR045864">
    <property type="entry name" value="aa-tRNA-synth_II/BPL/LPL"/>
</dbReference>
<dbReference type="EC" id="6.1.1.20" evidence="2"/>
<sequence length="75" mass="8512">MSELPETRRPRFAVYNEMAARGYREVISYAFVDEQWELDFAANAAPIRLQNPLAAQYAVMRSTLIGGLVEICKTT</sequence>
<dbReference type="SUPFAM" id="SSF55681">
    <property type="entry name" value="Class II aaRS and biotin synthetases"/>
    <property type="match status" value="1"/>
</dbReference>
<name>A0A378VZV8_NEIGO</name>
<evidence type="ECO:0000259" key="1">
    <source>
        <dbReference type="Pfam" id="PF17759"/>
    </source>
</evidence>
<gene>
    <name evidence="2" type="primary">pheT_2</name>
    <name evidence="2" type="ORF">NCTC11421_02412</name>
</gene>
<dbReference type="EMBL" id="UGRI01000001">
    <property type="protein sequence ID" value="SUA24413.1"/>
    <property type="molecule type" value="Genomic_DNA"/>
</dbReference>
<dbReference type="AlphaFoldDB" id="A0A378VZV8"/>
<evidence type="ECO:0000313" key="2">
    <source>
        <dbReference type="EMBL" id="SUA24413.1"/>
    </source>
</evidence>
<keyword evidence="2" id="KW-0030">Aminoacyl-tRNA synthetase</keyword>
<accession>A0A378VZV8</accession>
<protein>
    <submittedName>
        <fullName evidence="2">Phenylalanyl-tRNA synthetase subunit beta</fullName>
        <ecNumber evidence="2">6.1.1.20</ecNumber>
    </submittedName>
</protein>
<reference evidence="2" key="1">
    <citation type="submission" date="2018-06" db="EMBL/GenBank/DDBJ databases">
        <authorList>
            <consortium name="Pathogen Informatics"/>
            <person name="Doyle S."/>
        </authorList>
    </citation>
    <scope>NUCLEOTIDE SEQUENCE [LARGE SCALE GENOMIC DNA]</scope>
    <source>
        <strain evidence="2">NCTC11421</strain>
    </source>
</reference>
<dbReference type="Gene3D" id="3.30.930.10">
    <property type="entry name" value="Bira Bifunctional Protein, Domain 2"/>
    <property type="match status" value="1"/>
</dbReference>
<organism evidence="2">
    <name type="scientific">Neisseria gonorrhoeae</name>
    <dbReference type="NCBI Taxonomy" id="485"/>
    <lineage>
        <taxon>Bacteria</taxon>
        <taxon>Pseudomonadati</taxon>
        <taxon>Pseudomonadota</taxon>
        <taxon>Betaproteobacteria</taxon>
        <taxon>Neisseriales</taxon>
        <taxon>Neisseriaceae</taxon>
        <taxon>Neisseria</taxon>
    </lineage>
</organism>
<dbReference type="GO" id="GO:0004826">
    <property type="term" value="F:phenylalanine-tRNA ligase activity"/>
    <property type="evidence" value="ECO:0007669"/>
    <property type="project" value="UniProtKB-EC"/>
</dbReference>
<keyword evidence="2" id="KW-0436">Ligase</keyword>
<dbReference type="InterPro" id="IPR041616">
    <property type="entry name" value="PheRS_beta_core"/>
</dbReference>
<dbReference type="Pfam" id="PF17759">
    <property type="entry name" value="tRNA_synthFbeta"/>
    <property type="match status" value="1"/>
</dbReference>
<feature type="domain" description="Phenylalanyl tRNA synthetase beta chain core" evidence="1">
    <location>
        <begin position="4"/>
        <end position="72"/>
    </location>
</feature>